<keyword evidence="3 6" id="KW-0449">Lipoprotein</keyword>
<reference evidence="6 7" key="1">
    <citation type="journal article" date="2012" name="J. Bacteriol.">
        <title>Genome Sequence of Nitratireductor indicus Type Strain C115.</title>
        <authorList>
            <person name="Lai Q."/>
            <person name="Li G."/>
            <person name="Yu Z."/>
            <person name="Shao Z."/>
        </authorList>
    </citation>
    <scope>NUCLEOTIDE SEQUENCE [LARGE SCALE GENOMIC DNA]</scope>
    <source>
        <strain evidence="6 7">C115</strain>
    </source>
</reference>
<keyword evidence="3" id="KW-0472">Membrane</keyword>
<dbReference type="InterPro" id="IPR036908">
    <property type="entry name" value="RlpA-like_sf"/>
</dbReference>
<dbReference type="GO" id="GO:0000270">
    <property type="term" value="P:peptidoglycan metabolic process"/>
    <property type="evidence" value="ECO:0007669"/>
    <property type="project" value="UniProtKB-UniRule"/>
</dbReference>
<dbReference type="PROSITE" id="PS51257">
    <property type="entry name" value="PROKAR_LIPOPROTEIN"/>
    <property type="match status" value="1"/>
</dbReference>
<keyword evidence="2 3" id="KW-0961">Cell wall biogenesis/degradation</keyword>
<keyword evidence="3" id="KW-1003">Cell membrane</keyword>
<dbReference type="SUPFAM" id="SSF50685">
    <property type="entry name" value="Barwin-like endoglucanases"/>
    <property type="match status" value="1"/>
</dbReference>
<evidence type="ECO:0000256" key="2">
    <source>
        <dbReference type="ARBA" id="ARBA00023316"/>
    </source>
</evidence>
<dbReference type="PANTHER" id="PTHR34183:SF1">
    <property type="entry name" value="ENDOLYTIC PEPTIDOGLYCAN TRANSGLYCOSYLASE RLPA"/>
    <property type="match status" value="1"/>
</dbReference>
<protein>
    <recommendedName>
        <fullName evidence="3">Endolytic peptidoglycan transglycosylase RlpA</fullName>
        <ecNumber evidence="3">4.2.2.-</ecNumber>
    </recommendedName>
</protein>
<dbReference type="PANTHER" id="PTHR34183">
    <property type="entry name" value="ENDOLYTIC PEPTIDOGLYCAN TRANSGLYCOSYLASE RLPA"/>
    <property type="match status" value="1"/>
</dbReference>
<evidence type="ECO:0000313" key="7">
    <source>
        <dbReference type="Proteomes" id="UP000007374"/>
    </source>
</evidence>
<evidence type="ECO:0000256" key="1">
    <source>
        <dbReference type="ARBA" id="ARBA00023239"/>
    </source>
</evidence>
<dbReference type="CDD" id="cd22268">
    <property type="entry name" value="DPBB_RlpA-like"/>
    <property type="match status" value="1"/>
</dbReference>
<evidence type="ECO:0000313" key="6">
    <source>
        <dbReference type="EMBL" id="EKF43688.1"/>
    </source>
</evidence>
<dbReference type="InterPro" id="IPR034718">
    <property type="entry name" value="RlpA"/>
</dbReference>
<dbReference type="GO" id="GO:0071555">
    <property type="term" value="P:cell wall organization"/>
    <property type="evidence" value="ECO:0007669"/>
    <property type="project" value="UniProtKB-KW"/>
</dbReference>
<dbReference type="STRING" id="721133.SAMN05216176_11629"/>
<gene>
    <name evidence="3" type="primary">rlpA</name>
    <name evidence="6" type="ORF">NA8A_02710</name>
</gene>
<dbReference type="InterPro" id="IPR012997">
    <property type="entry name" value="RplA"/>
</dbReference>
<proteinExistence type="inferred from homology"/>
<dbReference type="EC" id="4.2.2.-" evidence="3"/>
<dbReference type="Pfam" id="PF03330">
    <property type="entry name" value="DPBB_1"/>
    <property type="match status" value="1"/>
</dbReference>
<comment type="similarity">
    <text evidence="3 4">Belongs to the RlpA family.</text>
</comment>
<dbReference type="AlphaFoldDB" id="K2N896"/>
<dbReference type="Proteomes" id="UP000007374">
    <property type="component" value="Unassembled WGS sequence"/>
</dbReference>
<evidence type="ECO:0000259" key="5">
    <source>
        <dbReference type="Pfam" id="PF03330"/>
    </source>
</evidence>
<dbReference type="PATRIC" id="fig|1231190.3.peg.572"/>
<keyword evidence="1 3" id="KW-0456">Lyase</keyword>
<comment type="function">
    <text evidence="3">Lytic transglycosylase with a strong preference for naked glycan strands that lack stem peptides.</text>
</comment>
<sequence length="399" mass="42171">MRRLYATIAGATCLALLSACTSTTPKVAVNKTKSKEYFAESEYGVKASPRISSLRSNLPRGGGRYQVGKPYQVKGKWYKPKEDPDYVKTGAASWYGDAFHGRLTANGEVYDMTHLTAAHPTMPLPSYARVTNLSNGSSVVVRVNDRGPFAHNRLIDLSKRAAELLDYQSSGVAQVKVEYVGPAPIEGRDDQYLMASYRPGNAAPDPSDGLSSGVMVAMNGATPTSSLPGVTAANAFASQPGLTPPAAVPAAAEFVLPSTGPIVPARPHAVPPSDVGGVEVAALSYADRRIAGAARAFDTVLDSDLNSADLTIWWKGATSGKKETAADGYLNAGTWQTRDEAANMADKLSQIGASEIQAVVDDEGNVFFALNVQPDGRMPLDRMLQTAWAAGATDAFAVR</sequence>
<comment type="subcellular location">
    <subcellularLocation>
        <location evidence="3">Cell membrane</location>
        <topology evidence="3">Lipid-anchor</topology>
    </subcellularLocation>
</comment>
<evidence type="ECO:0000256" key="4">
    <source>
        <dbReference type="RuleBase" id="RU003495"/>
    </source>
</evidence>
<dbReference type="NCBIfam" id="TIGR00413">
    <property type="entry name" value="rlpA"/>
    <property type="match status" value="1"/>
</dbReference>
<dbReference type="GO" id="GO:0005886">
    <property type="term" value="C:plasma membrane"/>
    <property type="evidence" value="ECO:0007669"/>
    <property type="project" value="UniProtKB-SubCell"/>
</dbReference>
<feature type="domain" description="RlpA-like protein double-psi beta-barrel" evidence="5">
    <location>
        <begin position="89"/>
        <end position="177"/>
    </location>
</feature>
<dbReference type="InterPro" id="IPR009009">
    <property type="entry name" value="RlpA-like_DPBB"/>
</dbReference>
<dbReference type="EMBL" id="AMSI01000002">
    <property type="protein sequence ID" value="EKF43688.1"/>
    <property type="molecule type" value="Genomic_DNA"/>
</dbReference>
<accession>K2N896</accession>
<dbReference type="eggNOG" id="COG0797">
    <property type="taxonomic scope" value="Bacteria"/>
</dbReference>
<dbReference type="Gene3D" id="2.40.40.10">
    <property type="entry name" value="RlpA-like domain"/>
    <property type="match status" value="1"/>
</dbReference>
<comment type="caution">
    <text evidence="6">The sequence shown here is derived from an EMBL/GenBank/DDBJ whole genome shotgun (WGS) entry which is preliminary data.</text>
</comment>
<dbReference type="GO" id="GO:0008932">
    <property type="term" value="F:lytic endotransglycosylase activity"/>
    <property type="evidence" value="ECO:0007669"/>
    <property type="project" value="UniProtKB-UniRule"/>
</dbReference>
<dbReference type="HAMAP" id="MF_02071">
    <property type="entry name" value="RlpA"/>
    <property type="match status" value="1"/>
</dbReference>
<name>K2N896_9HYPH</name>
<keyword evidence="7" id="KW-1185">Reference proteome</keyword>
<organism evidence="6 7">
    <name type="scientific">Nitratireductor indicus C115</name>
    <dbReference type="NCBI Taxonomy" id="1231190"/>
    <lineage>
        <taxon>Bacteria</taxon>
        <taxon>Pseudomonadati</taxon>
        <taxon>Pseudomonadota</taxon>
        <taxon>Alphaproteobacteria</taxon>
        <taxon>Hyphomicrobiales</taxon>
        <taxon>Phyllobacteriaceae</taxon>
        <taxon>Nitratireductor</taxon>
    </lineage>
</organism>
<keyword evidence="3" id="KW-0564">Palmitate</keyword>
<evidence type="ECO:0000256" key="3">
    <source>
        <dbReference type="HAMAP-Rule" id="MF_02071"/>
    </source>
</evidence>
<dbReference type="GO" id="GO:0009279">
    <property type="term" value="C:cell outer membrane"/>
    <property type="evidence" value="ECO:0007669"/>
    <property type="project" value="TreeGrafter"/>
</dbReference>